<dbReference type="EMBL" id="CP001325">
    <property type="protein sequence ID" value="ACO62875.1"/>
    <property type="molecule type" value="Genomic_DNA"/>
</dbReference>
<feature type="compositionally biased region" description="Acidic residues" evidence="7">
    <location>
        <begin position="124"/>
        <end position="137"/>
    </location>
</feature>
<protein>
    <submittedName>
        <fullName evidence="10">Drug/Metabolite transporter superfamily</fullName>
    </submittedName>
</protein>
<dbReference type="Pfam" id="PF00892">
    <property type="entry name" value="EamA"/>
    <property type="match status" value="1"/>
</dbReference>
<evidence type="ECO:0000313" key="11">
    <source>
        <dbReference type="Proteomes" id="UP000002009"/>
    </source>
</evidence>
<dbReference type="InterPro" id="IPR000620">
    <property type="entry name" value="EamA_dom"/>
</dbReference>
<dbReference type="Proteomes" id="UP000002009">
    <property type="component" value="Chromosome 4"/>
</dbReference>
<keyword evidence="4 8" id="KW-0812">Transmembrane</keyword>
<keyword evidence="11" id="KW-1185">Reference proteome</keyword>
<evidence type="ECO:0000313" key="10">
    <source>
        <dbReference type="EMBL" id="ACO62875.1"/>
    </source>
</evidence>
<dbReference type="InParanoid" id="C1E359"/>
<feature type="compositionally biased region" description="Basic and acidic residues" evidence="7">
    <location>
        <begin position="112"/>
        <end position="123"/>
    </location>
</feature>
<evidence type="ECO:0000259" key="9">
    <source>
        <dbReference type="Pfam" id="PF00892"/>
    </source>
</evidence>
<proteinExistence type="inferred from homology"/>
<name>C1E359_MICCC</name>
<evidence type="ECO:0000256" key="7">
    <source>
        <dbReference type="SAM" id="MobiDB-lite"/>
    </source>
</evidence>
<feature type="compositionally biased region" description="Low complexity" evidence="7">
    <location>
        <begin position="185"/>
        <end position="197"/>
    </location>
</feature>
<evidence type="ECO:0000256" key="1">
    <source>
        <dbReference type="ARBA" id="ARBA00004651"/>
    </source>
</evidence>
<evidence type="ECO:0000256" key="5">
    <source>
        <dbReference type="ARBA" id="ARBA00022989"/>
    </source>
</evidence>
<dbReference type="KEGG" id="mis:MICPUN_57564"/>
<dbReference type="InterPro" id="IPR037185">
    <property type="entry name" value="EmrE-like"/>
</dbReference>
<dbReference type="AlphaFoldDB" id="C1E359"/>
<feature type="domain" description="EamA" evidence="9">
    <location>
        <begin position="392"/>
        <end position="467"/>
    </location>
</feature>
<accession>C1E359</accession>
<dbReference type="InterPro" id="IPR051258">
    <property type="entry name" value="Diverse_Substrate_Transporter"/>
</dbReference>
<feature type="region of interest" description="Disordered" evidence="7">
    <location>
        <begin position="1"/>
        <end position="22"/>
    </location>
</feature>
<feature type="compositionally biased region" description="Basic and acidic residues" evidence="7">
    <location>
        <begin position="138"/>
        <end position="154"/>
    </location>
</feature>
<dbReference type="GeneID" id="8242528"/>
<comment type="subcellular location">
    <subcellularLocation>
        <location evidence="1">Cell membrane</location>
        <topology evidence="1">Multi-pass membrane protein</topology>
    </subcellularLocation>
</comment>
<evidence type="ECO:0000256" key="4">
    <source>
        <dbReference type="ARBA" id="ARBA00022692"/>
    </source>
</evidence>
<feature type="transmembrane region" description="Helical" evidence="8">
    <location>
        <begin position="452"/>
        <end position="469"/>
    </location>
</feature>
<dbReference type="GO" id="GO:0005886">
    <property type="term" value="C:plasma membrane"/>
    <property type="evidence" value="ECO:0007669"/>
    <property type="project" value="UniProtKB-SubCell"/>
</dbReference>
<dbReference type="SUPFAM" id="SSF103481">
    <property type="entry name" value="Multidrug resistance efflux transporter EmrE"/>
    <property type="match status" value="2"/>
</dbReference>
<sequence>MRTEEDVEVGRTHVGAGPGPASIGTSVARRLDLGKPTRARRARWTFGVTNVSPESMLMATAAIWGSYHPTMRLMLTSEDGWETPTPAELNVSRSAITAAMCVAQHLVMRRLSREKNTPTRDGKPDDDDDDEDDDEDRERDRYPNARTPLRGEGRRGRRLVATNGGGDAEGRGSDSEGGGSRRARTTPPTTRAPAAAARSRERSTKRRLFAASAELAALHALTVGLQSCGVDHSSATRASFLATTSTVVVPLFATAFGTPVAKRTWASAAACVLGTALIVSSRTPGSSDYSAALDEDAKDADTTLGDGLILAGAVVWATFLLRISKHARTLPVAPLVIWRNVLMFACYACWWAFDERFFRGGSEHMGFRRGRFSRGRTGSVPIAREAFPWRDNSTTWGRVVFLAVGPGFACSWLQTIAQAKVAAAEAQVLISTQALWGAAWAFAMMGERMAPMGWAGGFAIVAGAVMVADGGRRGRRDKRAAPRGNKSS</sequence>
<evidence type="ECO:0000256" key="8">
    <source>
        <dbReference type="SAM" id="Phobius"/>
    </source>
</evidence>
<evidence type="ECO:0000256" key="6">
    <source>
        <dbReference type="ARBA" id="ARBA00023136"/>
    </source>
</evidence>
<dbReference type="PANTHER" id="PTHR42920:SF23">
    <property type="entry name" value="EAMA DOMAIN-CONTAINING PROTEIN"/>
    <property type="match status" value="1"/>
</dbReference>
<keyword evidence="6 8" id="KW-0472">Membrane</keyword>
<comment type="similarity">
    <text evidence="2">Belongs to the drug/metabolite transporter (DMT) superfamily. Plant drug/metabolite exporter (P-DME) (TC 2.A.7.4) family.</text>
</comment>
<dbReference type="RefSeq" id="XP_002501617.1">
    <property type="nucleotide sequence ID" value="XM_002501571.1"/>
</dbReference>
<keyword evidence="5 8" id="KW-1133">Transmembrane helix</keyword>
<evidence type="ECO:0000256" key="3">
    <source>
        <dbReference type="ARBA" id="ARBA00022475"/>
    </source>
</evidence>
<reference evidence="10 11" key="1">
    <citation type="journal article" date="2009" name="Science">
        <title>Green evolution and dynamic adaptations revealed by genomes of the marine picoeukaryotes Micromonas.</title>
        <authorList>
            <person name="Worden A.Z."/>
            <person name="Lee J.H."/>
            <person name="Mock T."/>
            <person name="Rouze P."/>
            <person name="Simmons M.P."/>
            <person name="Aerts A.L."/>
            <person name="Allen A.E."/>
            <person name="Cuvelier M.L."/>
            <person name="Derelle E."/>
            <person name="Everett M.V."/>
            <person name="Foulon E."/>
            <person name="Grimwood J."/>
            <person name="Gundlach H."/>
            <person name="Henrissat B."/>
            <person name="Napoli C."/>
            <person name="McDonald S.M."/>
            <person name="Parker M.S."/>
            <person name="Rombauts S."/>
            <person name="Salamov A."/>
            <person name="Von Dassow P."/>
            <person name="Badger J.H."/>
            <person name="Coutinho P.M."/>
            <person name="Demir E."/>
            <person name="Dubchak I."/>
            <person name="Gentemann C."/>
            <person name="Eikrem W."/>
            <person name="Gready J.E."/>
            <person name="John U."/>
            <person name="Lanier W."/>
            <person name="Lindquist E.A."/>
            <person name="Lucas S."/>
            <person name="Mayer K.F."/>
            <person name="Moreau H."/>
            <person name="Not F."/>
            <person name="Otillar R."/>
            <person name="Panaud O."/>
            <person name="Pangilinan J."/>
            <person name="Paulsen I."/>
            <person name="Piegu B."/>
            <person name="Poliakov A."/>
            <person name="Robbens S."/>
            <person name="Schmutz J."/>
            <person name="Toulza E."/>
            <person name="Wyss T."/>
            <person name="Zelensky A."/>
            <person name="Zhou K."/>
            <person name="Armbrust E.V."/>
            <person name="Bhattacharya D."/>
            <person name="Goodenough U.W."/>
            <person name="Van de Peer Y."/>
            <person name="Grigoriev I.V."/>
        </authorList>
    </citation>
    <scope>NUCLEOTIDE SEQUENCE [LARGE SCALE GENOMIC DNA]</scope>
    <source>
        <strain evidence="11">RCC299 / NOUM17</strain>
    </source>
</reference>
<dbReference type="OrthoDB" id="498039at2759"/>
<feature type="region of interest" description="Disordered" evidence="7">
    <location>
        <begin position="112"/>
        <end position="205"/>
    </location>
</feature>
<gene>
    <name evidence="10" type="ORF">MICPUN_57564</name>
</gene>
<keyword evidence="3" id="KW-1003">Cell membrane</keyword>
<organism evidence="10 11">
    <name type="scientific">Micromonas commoda (strain RCC299 / NOUM17 / CCMP2709)</name>
    <name type="common">Picoplanktonic green alga</name>
    <dbReference type="NCBI Taxonomy" id="296587"/>
    <lineage>
        <taxon>Eukaryota</taxon>
        <taxon>Viridiplantae</taxon>
        <taxon>Chlorophyta</taxon>
        <taxon>Mamiellophyceae</taxon>
        <taxon>Mamiellales</taxon>
        <taxon>Mamiellaceae</taxon>
        <taxon>Micromonas</taxon>
    </lineage>
</organism>
<evidence type="ECO:0000256" key="2">
    <source>
        <dbReference type="ARBA" id="ARBA00007635"/>
    </source>
</evidence>
<dbReference type="PANTHER" id="PTHR42920">
    <property type="entry name" value="OS03G0707200 PROTEIN-RELATED"/>
    <property type="match status" value="1"/>
</dbReference>
<feature type="compositionally biased region" description="Basic and acidic residues" evidence="7">
    <location>
        <begin position="1"/>
        <end position="11"/>
    </location>
</feature>